<feature type="non-terminal residue" evidence="1">
    <location>
        <position position="68"/>
    </location>
</feature>
<proteinExistence type="predicted"/>
<protein>
    <submittedName>
        <fullName evidence="1">Uncharacterized protein</fullName>
    </submittedName>
</protein>
<sequence length="68" mass="7619">MSIHTLLCCVVANNIVSLTIVKEAVSSVLREMDNTDDNGDVQSLPLEIIDIFEVPKMTYDPDRKHFLA</sequence>
<dbReference type="AlphaFoldDB" id="A0A0L0F1T8"/>
<evidence type="ECO:0000313" key="2">
    <source>
        <dbReference type="Proteomes" id="UP000054560"/>
    </source>
</evidence>
<gene>
    <name evidence="1" type="ORF">SARC_16804</name>
</gene>
<name>A0A0L0F1T8_9EUKA</name>
<dbReference type="RefSeq" id="XP_014144569.1">
    <property type="nucleotide sequence ID" value="XM_014289094.1"/>
</dbReference>
<dbReference type="Proteomes" id="UP000054560">
    <property type="component" value="Unassembled WGS sequence"/>
</dbReference>
<dbReference type="GeneID" id="25917308"/>
<accession>A0A0L0F1T8</accession>
<keyword evidence="2" id="KW-1185">Reference proteome</keyword>
<organism evidence="1 2">
    <name type="scientific">Sphaeroforma arctica JP610</name>
    <dbReference type="NCBI Taxonomy" id="667725"/>
    <lineage>
        <taxon>Eukaryota</taxon>
        <taxon>Ichthyosporea</taxon>
        <taxon>Ichthyophonida</taxon>
        <taxon>Sphaeroforma</taxon>
    </lineage>
</organism>
<reference evidence="1 2" key="1">
    <citation type="submission" date="2011-02" db="EMBL/GenBank/DDBJ databases">
        <title>The Genome Sequence of Sphaeroforma arctica JP610.</title>
        <authorList>
            <consortium name="The Broad Institute Genome Sequencing Platform"/>
            <person name="Russ C."/>
            <person name="Cuomo C."/>
            <person name="Young S.K."/>
            <person name="Zeng Q."/>
            <person name="Gargeya S."/>
            <person name="Alvarado L."/>
            <person name="Berlin A."/>
            <person name="Chapman S.B."/>
            <person name="Chen Z."/>
            <person name="Freedman E."/>
            <person name="Gellesch M."/>
            <person name="Goldberg J."/>
            <person name="Griggs A."/>
            <person name="Gujja S."/>
            <person name="Heilman E."/>
            <person name="Heiman D."/>
            <person name="Howarth C."/>
            <person name="Mehta T."/>
            <person name="Neiman D."/>
            <person name="Pearson M."/>
            <person name="Roberts A."/>
            <person name="Saif S."/>
            <person name="Shea T."/>
            <person name="Shenoy N."/>
            <person name="Sisk P."/>
            <person name="Stolte C."/>
            <person name="Sykes S."/>
            <person name="White J."/>
            <person name="Yandava C."/>
            <person name="Burger G."/>
            <person name="Gray M.W."/>
            <person name="Holland P.W.H."/>
            <person name="King N."/>
            <person name="Lang F.B.F."/>
            <person name="Roger A.J."/>
            <person name="Ruiz-Trillo I."/>
            <person name="Haas B."/>
            <person name="Nusbaum C."/>
            <person name="Birren B."/>
        </authorList>
    </citation>
    <scope>NUCLEOTIDE SEQUENCE [LARGE SCALE GENOMIC DNA]</scope>
    <source>
        <strain evidence="1 2">JP610</strain>
    </source>
</reference>
<evidence type="ECO:0000313" key="1">
    <source>
        <dbReference type="EMBL" id="KNC70667.1"/>
    </source>
</evidence>
<dbReference type="EMBL" id="KQ250529">
    <property type="protein sequence ID" value="KNC70667.1"/>
    <property type="molecule type" value="Genomic_DNA"/>
</dbReference>